<dbReference type="InterPro" id="IPR051532">
    <property type="entry name" value="Ester_Hydrolysis_Enzymes"/>
</dbReference>
<dbReference type="SMART" id="SM00635">
    <property type="entry name" value="BID_2"/>
    <property type="match status" value="1"/>
</dbReference>
<proteinExistence type="predicted"/>
<dbReference type="Gene3D" id="2.60.120.200">
    <property type="match status" value="1"/>
</dbReference>
<protein>
    <recommendedName>
        <fullName evidence="1">BIG2 domain-containing protein</fullName>
    </recommendedName>
</protein>
<dbReference type="Pfam" id="PF02368">
    <property type="entry name" value="Big_2"/>
    <property type="match status" value="1"/>
</dbReference>
<dbReference type="InterPro" id="IPR013320">
    <property type="entry name" value="ConA-like_dom_sf"/>
</dbReference>
<dbReference type="OrthoDB" id="2680260at2"/>
<dbReference type="SUPFAM" id="SSF52266">
    <property type="entry name" value="SGNH hydrolase"/>
    <property type="match status" value="1"/>
</dbReference>
<dbReference type="Gene3D" id="3.40.50.1110">
    <property type="entry name" value="SGNH hydrolase"/>
    <property type="match status" value="1"/>
</dbReference>
<dbReference type="RefSeq" id="WP_115482701.1">
    <property type="nucleotide sequence ID" value="NZ_QRCT01000048.1"/>
</dbReference>
<dbReference type="SUPFAM" id="SSF49373">
    <property type="entry name" value="Invasin/intimin cell-adhesion fragments"/>
    <property type="match status" value="1"/>
</dbReference>
<dbReference type="Gene3D" id="2.60.40.1080">
    <property type="match status" value="1"/>
</dbReference>
<organism evidence="2 3">
    <name type="scientific">Anaerosacchariphilus polymeriproducens</name>
    <dbReference type="NCBI Taxonomy" id="1812858"/>
    <lineage>
        <taxon>Bacteria</taxon>
        <taxon>Bacillati</taxon>
        <taxon>Bacillota</taxon>
        <taxon>Clostridia</taxon>
        <taxon>Lachnospirales</taxon>
        <taxon>Lachnospiraceae</taxon>
        <taxon>Anaerosacchariphilus</taxon>
    </lineage>
</organism>
<comment type="caution">
    <text evidence="2">The sequence shown here is derived from an EMBL/GenBank/DDBJ whole genome shotgun (WGS) entry which is preliminary data.</text>
</comment>
<dbReference type="AlphaFoldDB" id="A0A371AT66"/>
<sequence>MAKGKYKARVSFVGALSMHKDEVIEHNNDGVMQDLLKAGFIEEVKNQALGDVSGKKFLFFGDSITANSNGYVSILTDMLGIEIKNMAINGATWCDRVDSTNTIYSQLRNVLENMQDYVPDSIVISAGTNDSIATTYTNDTIYTAMEAFYTSSGNVIDIETVDRKNIFGATRYIVETLKKLYPNADIFLLSPIQSALSVKGYKVAYATGFILQEIAKRLSVNFIDCINCGINSLNASETLVDGLHPNALGAKLQGQFIASKILDFYIAQRATVFPNDAKGLLADSSNVSVAVGATTQIKAFVFPYSTENKEVLWSSSNTSIATVSNGYVTGIGIGSCTITAKASVNQNISKTFNISVSEAVENGLIFEANELGVSEGTWKDNKGNILANLANPVTTSGGVVVNGKFDFNVSSLNLGTKTDFAVVVDAYIPDELTDDSLLLAIGSDTISGGDENNNILFSVDAWNYDMGSCRVISNWTYSDQEKTTYVKNASNKIVLNVSLANNTVTVYTNGTLSTTVAHAINATQLTTISNVSGNSVPFSGRYNSIQIYDHLLTTEEIANL</sequence>
<feature type="domain" description="BIG2" evidence="1">
    <location>
        <begin position="276"/>
        <end position="352"/>
    </location>
</feature>
<dbReference type="PANTHER" id="PTHR30383">
    <property type="entry name" value="THIOESTERASE 1/PROTEASE 1/LYSOPHOSPHOLIPASE L1"/>
    <property type="match status" value="1"/>
</dbReference>
<evidence type="ECO:0000259" key="1">
    <source>
        <dbReference type="SMART" id="SM00635"/>
    </source>
</evidence>
<dbReference type="GO" id="GO:0004622">
    <property type="term" value="F:phosphatidylcholine lysophospholipase activity"/>
    <property type="evidence" value="ECO:0007669"/>
    <property type="project" value="TreeGrafter"/>
</dbReference>
<dbReference type="InterPro" id="IPR003343">
    <property type="entry name" value="Big_2"/>
</dbReference>
<dbReference type="CDD" id="cd00229">
    <property type="entry name" value="SGNH_hydrolase"/>
    <property type="match status" value="1"/>
</dbReference>
<keyword evidence="3" id="KW-1185">Reference proteome</keyword>
<dbReference type="Proteomes" id="UP000255036">
    <property type="component" value="Unassembled WGS sequence"/>
</dbReference>
<reference evidence="2 3" key="1">
    <citation type="submission" date="2018-07" db="EMBL/GenBank/DDBJ databases">
        <title>Anaerosacharophilus polymeroproducens gen. nov. sp. nov., an anaerobic bacterium isolated from salt field.</title>
        <authorList>
            <person name="Kim W."/>
            <person name="Yang S.-H."/>
            <person name="Oh J."/>
            <person name="Lee J.-H."/>
            <person name="Kwon K.K."/>
        </authorList>
    </citation>
    <scope>NUCLEOTIDE SEQUENCE [LARGE SCALE GENOMIC DNA]</scope>
    <source>
        <strain evidence="2 3">MCWD5</strain>
    </source>
</reference>
<dbReference type="InterPro" id="IPR008964">
    <property type="entry name" value="Invasin/intimin_cell_adhesion"/>
</dbReference>
<dbReference type="Pfam" id="PF13472">
    <property type="entry name" value="Lipase_GDSL_2"/>
    <property type="match status" value="1"/>
</dbReference>
<evidence type="ECO:0000313" key="2">
    <source>
        <dbReference type="EMBL" id="RDU22767.1"/>
    </source>
</evidence>
<dbReference type="SUPFAM" id="SSF49899">
    <property type="entry name" value="Concanavalin A-like lectins/glucanases"/>
    <property type="match status" value="1"/>
</dbReference>
<accession>A0A371AT66</accession>
<name>A0A371AT66_9FIRM</name>
<dbReference type="InterPro" id="IPR036514">
    <property type="entry name" value="SGNH_hydro_sf"/>
</dbReference>
<evidence type="ECO:0000313" key="3">
    <source>
        <dbReference type="Proteomes" id="UP000255036"/>
    </source>
</evidence>
<gene>
    <name evidence="2" type="ORF">DWV06_13440</name>
</gene>
<dbReference type="InterPro" id="IPR013830">
    <property type="entry name" value="SGNH_hydro"/>
</dbReference>
<dbReference type="PANTHER" id="PTHR30383:SF5">
    <property type="entry name" value="SGNH HYDROLASE-TYPE ESTERASE DOMAIN-CONTAINING PROTEIN"/>
    <property type="match status" value="1"/>
</dbReference>
<dbReference type="EMBL" id="QRCT01000048">
    <property type="protein sequence ID" value="RDU22767.1"/>
    <property type="molecule type" value="Genomic_DNA"/>
</dbReference>